<evidence type="ECO:0000256" key="1">
    <source>
        <dbReference type="ARBA" id="ARBA00022679"/>
    </source>
</evidence>
<dbReference type="Pfam" id="PF13649">
    <property type="entry name" value="Methyltransf_25"/>
    <property type="match status" value="1"/>
</dbReference>
<proteinExistence type="predicted"/>
<protein>
    <submittedName>
        <fullName evidence="3">ARAD1B09790p</fullName>
    </submittedName>
</protein>
<reference evidence="3" key="2">
    <citation type="submission" date="2014-06" db="EMBL/GenBank/DDBJ databases">
        <title>The complete genome of Blastobotrys (Arxula) adeninivorans LS3 - a yeast of biotechnological interest.</title>
        <authorList>
            <person name="Kunze G."/>
            <person name="Gaillardin C."/>
            <person name="Czernicka M."/>
            <person name="Durrens P."/>
            <person name="Martin T."/>
            <person name="Boer E."/>
            <person name="Gabaldon T."/>
            <person name="Cruz J."/>
            <person name="Talla E."/>
            <person name="Marck C."/>
            <person name="Goffeau A."/>
            <person name="Barbe V."/>
            <person name="Baret P."/>
            <person name="Baronian K."/>
            <person name="Beier S."/>
            <person name="Bleykasten C."/>
            <person name="Bode R."/>
            <person name="Casaregola S."/>
            <person name="Despons L."/>
            <person name="Fairhead C."/>
            <person name="Giersberg M."/>
            <person name="Gierski P."/>
            <person name="Hahnel U."/>
            <person name="Hartmann A."/>
            <person name="Jankowska D."/>
            <person name="Jubin C."/>
            <person name="Jung P."/>
            <person name="Lafontaine I."/>
            <person name="Leh-Louis V."/>
            <person name="Lemaire M."/>
            <person name="Marcet-Houben M."/>
            <person name="Mascher M."/>
            <person name="Morel G."/>
            <person name="Richard G.-F."/>
            <person name="Riechen J."/>
            <person name="Sacerdot C."/>
            <person name="Sarkar A."/>
            <person name="Savel G."/>
            <person name="Schacherer J."/>
            <person name="Sherman D."/>
            <person name="Straub M.-L."/>
            <person name="Stein N."/>
            <person name="Thierry A."/>
            <person name="Trautwein-Schult A."/>
            <person name="Westhof E."/>
            <person name="Worch S."/>
            <person name="Dujon B."/>
            <person name="Souciet J.-L."/>
            <person name="Wincker P."/>
            <person name="Scholz U."/>
            <person name="Neuveglise N."/>
        </authorList>
    </citation>
    <scope>NUCLEOTIDE SEQUENCE</scope>
    <source>
        <strain evidence="3">LS3</strain>
    </source>
</reference>
<reference evidence="3" key="1">
    <citation type="submission" date="2014-02" db="EMBL/GenBank/DDBJ databases">
        <authorList>
            <person name="Genoscope - CEA"/>
        </authorList>
    </citation>
    <scope>NUCLEOTIDE SEQUENCE</scope>
    <source>
        <strain evidence="3">LS3</strain>
    </source>
</reference>
<keyword evidence="1" id="KW-0808">Transferase</keyword>
<dbReference type="AlphaFoldDB" id="A0A060T5C1"/>
<organism evidence="3">
    <name type="scientific">Blastobotrys adeninivorans</name>
    <name type="common">Yeast</name>
    <name type="synonym">Arxula adeninivorans</name>
    <dbReference type="NCBI Taxonomy" id="409370"/>
    <lineage>
        <taxon>Eukaryota</taxon>
        <taxon>Fungi</taxon>
        <taxon>Dikarya</taxon>
        <taxon>Ascomycota</taxon>
        <taxon>Saccharomycotina</taxon>
        <taxon>Dipodascomycetes</taxon>
        <taxon>Dipodascales</taxon>
        <taxon>Trichomonascaceae</taxon>
        <taxon>Blastobotrys</taxon>
    </lineage>
</organism>
<accession>A0A060T5C1</accession>
<dbReference type="InterPro" id="IPR041698">
    <property type="entry name" value="Methyltransf_25"/>
</dbReference>
<name>A0A060T5C1_BLAAD</name>
<dbReference type="GO" id="GO:0016740">
    <property type="term" value="F:transferase activity"/>
    <property type="evidence" value="ECO:0007669"/>
    <property type="project" value="UniProtKB-KW"/>
</dbReference>
<evidence type="ECO:0000259" key="2">
    <source>
        <dbReference type="Pfam" id="PF13649"/>
    </source>
</evidence>
<feature type="domain" description="Methyltransferase" evidence="2">
    <location>
        <begin position="62"/>
        <end position="154"/>
    </location>
</feature>
<gene>
    <name evidence="3" type="ORF">GNLVRS02_ARAD1B09790g</name>
</gene>
<dbReference type="CDD" id="cd02440">
    <property type="entry name" value="AdoMet_MTases"/>
    <property type="match status" value="1"/>
</dbReference>
<dbReference type="SUPFAM" id="SSF53335">
    <property type="entry name" value="S-adenosyl-L-methionine-dependent methyltransferases"/>
    <property type="match status" value="1"/>
</dbReference>
<dbReference type="PhylomeDB" id="A0A060T5C1"/>
<evidence type="ECO:0000313" key="3">
    <source>
        <dbReference type="EMBL" id="CDP36300.1"/>
    </source>
</evidence>
<dbReference type="EMBL" id="HG937692">
    <property type="protein sequence ID" value="CDP36300.1"/>
    <property type="molecule type" value="Genomic_DNA"/>
</dbReference>
<sequence length="244" mass="27081">MSRTVEYMATADAYDRWAEVYDTDSNFLQKLDDREMNQWLVPELSKLLRDKSDKQADTLKLLDLGCGTGRNTLKLVSAFPTAEIVGLELSSKMLEIANERCGSGKKIVFQTYDLLKDSVPEEALNCDAVISTLVLEHVPIKDFLTRALEACKPGSYLVVTNMHSDMGAISQAGFVCPNTGVKIRPTSYSHTTSDFVTAAKECGFRLVSELKEQGVTEKDTHELGPRSGKWVGVTVWFGCILQRT</sequence>
<dbReference type="PANTHER" id="PTHR43861">
    <property type="entry name" value="TRANS-ACONITATE 2-METHYLTRANSFERASE-RELATED"/>
    <property type="match status" value="1"/>
</dbReference>
<dbReference type="Gene3D" id="3.40.50.150">
    <property type="entry name" value="Vaccinia Virus protein VP39"/>
    <property type="match status" value="1"/>
</dbReference>
<dbReference type="InterPro" id="IPR029063">
    <property type="entry name" value="SAM-dependent_MTases_sf"/>
</dbReference>